<dbReference type="SUPFAM" id="SSF63712">
    <property type="entry name" value="Nicotinic receptor ligand binding domain-like"/>
    <property type="match status" value="1"/>
</dbReference>
<comment type="caution">
    <text evidence="8">The sequence shown here is derived from an EMBL/GenBank/DDBJ whole genome shotgun (WGS) entry which is preliminary data.</text>
</comment>
<evidence type="ECO:0000259" key="6">
    <source>
        <dbReference type="Pfam" id="PF02931"/>
    </source>
</evidence>
<keyword evidence="3 5" id="KW-1133">Transmembrane helix</keyword>
<evidence type="ECO:0000256" key="2">
    <source>
        <dbReference type="ARBA" id="ARBA00022692"/>
    </source>
</evidence>
<dbReference type="InterPro" id="IPR036734">
    <property type="entry name" value="Neur_chan_lig-bd_sf"/>
</dbReference>
<dbReference type="EMBL" id="CACRXK020003288">
    <property type="protein sequence ID" value="CAB3998170.1"/>
    <property type="molecule type" value="Genomic_DNA"/>
</dbReference>
<dbReference type="CDD" id="cd19051">
    <property type="entry name" value="LGIC_TM_cation"/>
    <property type="match status" value="1"/>
</dbReference>
<comment type="subcellular location">
    <subcellularLocation>
        <location evidence="1">Membrane</location>
        <topology evidence="1">Multi-pass membrane protein</topology>
    </subcellularLocation>
</comment>
<evidence type="ECO:0000313" key="8">
    <source>
        <dbReference type="EMBL" id="CAB3998170.1"/>
    </source>
</evidence>
<keyword evidence="8" id="KW-0675">Receptor</keyword>
<feature type="transmembrane region" description="Helical" evidence="5">
    <location>
        <begin position="231"/>
        <end position="250"/>
    </location>
</feature>
<dbReference type="InterPro" id="IPR036719">
    <property type="entry name" value="Neuro-gated_channel_TM_sf"/>
</dbReference>
<keyword evidence="5" id="KW-0406">Ion transport</keyword>
<keyword evidence="5" id="KW-0407">Ion channel</keyword>
<dbReference type="Gene3D" id="2.70.170.10">
    <property type="entry name" value="Neurotransmitter-gated ion-channel ligand-binding domain"/>
    <property type="match status" value="1"/>
</dbReference>
<evidence type="ECO:0000256" key="3">
    <source>
        <dbReference type="ARBA" id="ARBA00022989"/>
    </source>
</evidence>
<dbReference type="CDD" id="cd18997">
    <property type="entry name" value="LGIC_ECD_nAChR"/>
    <property type="match status" value="1"/>
</dbReference>
<dbReference type="SUPFAM" id="SSF90112">
    <property type="entry name" value="Neurotransmitter-gated ion-channel transmembrane pore"/>
    <property type="match status" value="1"/>
</dbReference>
<evidence type="ECO:0000256" key="4">
    <source>
        <dbReference type="ARBA" id="ARBA00023136"/>
    </source>
</evidence>
<reference evidence="8" key="1">
    <citation type="submission" date="2020-04" db="EMBL/GenBank/DDBJ databases">
        <authorList>
            <person name="Alioto T."/>
            <person name="Alioto T."/>
            <person name="Gomez Garrido J."/>
        </authorList>
    </citation>
    <scope>NUCLEOTIDE SEQUENCE</scope>
    <source>
        <strain evidence="8">A484AB</strain>
    </source>
</reference>
<dbReference type="GO" id="GO:0004888">
    <property type="term" value="F:transmembrane signaling receptor activity"/>
    <property type="evidence" value="ECO:0007669"/>
    <property type="project" value="InterPro"/>
</dbReference>
<dbReference type="InterPro" id="IPR006202">
    <property type="entry name" value="Neur_chan_lig-bd"/>
</dbReference>
<gene>
    <name evidence="8" type="ORF">PACLA_8A072578</name>
</gene>
<keyword evidence="5" id="KW-0813">Transport</keyword>
<dbReference type="Pfam" id="PF02932">
    <property type="entry name" value="Neur_chan_memb"/>
    <property type="match status" value="1"/>
</dbReference>
<evidence type="ECO:0000256" key="1">
    <source>
        <dbReference type="ARBA" id="ARBA00004141"/>
    </source>
</evidence>
<dbReference type="Gene3D" id="1.20.58.390">
    <property type="entry name" value="Neurotransmitter-gated ion-channel transmembrane domain"/>
    <property type="match status" value="1"/>
</dbReference>
<dbReference type="PANTHER" id="PTHR18945">
    <property type="entry name" value="NEUROTRANSMITTER GATED ION CHANNEL"/>
    <property type="match status" value="1"/>
</dbReference>
<feature type="transmembrane region" description="Helical" evidence="5">
    <location>
        <begin position="298"/>
        <end position="316"/>
    </location>
</feature>
<comment type="similarity">
    <text evidence="5">Belongs to the ligand-gated ion channel (TC 1.A.9) family.</text>
</comment>
<protein>
    <submittedName>
        <fullName evidence="8">Neuronal acetylcholine receptor subunit alpha-10-like isoform X2</fullName>
    </submittedName>
</protein>
<feature type="transmembrane region" description="Helical" evidence="5">
    <location>
        <begin position="420"/>
        <end position="440"/>
    </location>
</feature>
<dbReference type="InterPro" id="IPR038050">
    <property type="entry name" value="Neuro_actylchol_rec"/>
</dbReference>
<feature type="transmembrane region" description="Helical" evidence="5">
    <location>
        <begin position="262"/>
        <end position="286"/>
    </location>
</feature>
<dbReference type="PROSITE" id="PS00236">
    <property type="entry name" value="NEUROTR_ION_CHANNEL"/>
    <property type="match status" value="1"/>
</dbReference>
<evidence type="ECO:0000313" key="9">
    <source>
        <dbReference type="Proteomes" id="UP001152795"/>
    </source>
</evidence>
<dbReference type="FunFam" id="1.20.58.390:FF:000043">
    <property type="entry name" value="AcetylCholine Receptor"/>
    <property type="match status" value="1"/>
</dbReference>
<evidence type="ECO:0000256" key="5">
    <source>
        <dbReference type="RuleBase" id="RU000687"/>
    </source>
</evidence>
<dbReference type="GO" id="GO:0005230">
    <property type="term" value="F:extracellular ligand-gated monoatomic ion channel activity"/>
    <property type="evidence" value="ECO:0007669"/>
    <property type="project" value="InterPro"/>
</dbReference>
<dbReference type="InterPro" id="IPR018000">
    <property type="entry name" value="Neurotransmitter_ion_chnl_CS"/>
</dbReference>
<dbReference type="NCBIfam" id="TIGR00860">
    <property type="entry name" value="LIC"/>
    <property type="match status" value="1"/>
</dbReference>
<dbReference type="Proteomes" id="UP001152795">
    <property type="component" value="Unassembled WGS sequence"/>
</dbReference>
<evidence type="ECO:0000259" key="7">
    <source>
        <dbReference type="Pfam" id="PF02932"/>
    </source>
</evidence>
<dbReference type="GO" id="GO:0016020">
    <property type="term" value="C:membrane"/>
    <property type="evidence" value="ECO:0007669"/>
    <property type="project" value="UniProtKB-SubCell"/>
</dbReference>
<keyword evidence="4 5" id="KW-0472">Membrane</keyword>
<sequence>MKNYDLNARPVLDKSKPVNISFDLAFNQIVELDGRRQTLRSKVWLRQFWTNPYLTWNASDYCDIKFVIVNSKNVWKPDVVLYNSIGQEAAIYNRNYMIKIHSNGRTEWFLPAEISSICQIDIKNFPFDSQECKLKFGSWAYTGAEVDLILEKKAADLAAFTPNGEWEMVSMPGMRHSLTYTCCPNPYVDITYTINLKRRVLFYLNNLIIPCIILAAMTVLSFYLPPESGERVSLVITVLLGLTVFMLLYNESIPPTSESMPLIGKYFFAVLVEVTSSLVINCFIIRCYHHNPFKEMPAWFRYLIFTVFAPLLRMKFPKRTQKIEERRRPSQVRLLPHNKHIYTTATVANGTGKHPPWNANNNHLSPRGSHQSLEKVSMDDERLDCISQQVDILLDHFDNEQKVDVKRDEWHFASIVLDQIFFYVLTATIIFSVITFYTMIPD</sequence>
<proteinExistence type="inferred from homology"/>
<name>A0A7D9I6C1_PARCT</name>
<dbReference type="PRINTS" id="PR00252">
    <property type="entry name" value="NRIONCHANNEL"/>
</dbReference>
<dbReference type="Pfam" id="PF02931">
    <property type="entry name" value="Neur_chan_LBD"/>
    <property type="match status" value="1"/>
</dbReference>
<feature type="transmembrane region" description="Helical" evidence="5">
    <location>
        <begin position="200"/>
        <end position="225"/>
    </location>
</feature>
<dbReference type="InterPro" id="IPR006201">
    <property type="entry name" value="Neur_channel"/>
</dbReference>
<dbReference type="OrthoDB" id="5975154at2759"/>
<dbReference type="FunFam" id="2.70.170.10:FF:000030">
    <property type="entry name" value="AcetylCholine Receptor"/>
    <property type="match status" value="1"/>
</dbReference>
<keyword evidence="9" id="KW-1185">Reference proteome</keyword>
<feature type="domain" description="Neurotransmitter-gated ion-channel ligand-binding" evidence="6">
    <location>
        <begin position="1"/>
        <end position="200"/>
    </location>
</feature>
<dbReference type="InterPro" id="IPR006029">
    <property type="entry name" value="Neurotrans-gated_channel_TM"/>
</dbReference>
<feature type="domain" description="Neurotransmitter-gated ion-channel transmembrane" evidence="7">
    <location>
        <begin position="207"/>
        <end position="434"/>
    </location>
</feature>
<dbReference type="AlphaFoldDB" id="A0A7D9I6C1"/>
<organism evidence="8 9">
    <name type="scientific">Paramuricea clavata</name>
    <name type="common">Red gorgonian</name>
    <name type="synonym">Violescent sea-whip</name>
    <dbReference type="NCBI Taxonomy" id="317549"/>
    <lineage>
        <taxon>Eukaryota</taxon>
        <taxon>Metazoa</taxon>
        <taxon>Cnidaria</taxon>
        <taxon>Anthozoa</taxon>
        <taxon>Octocorallia</taxon>
        <taxon>Malacalcyonacea</taxon>
        <taxon>Plexauridae</taxon>
        <taxon>Paramuricea</taxon>
    </lineage>
</organism>
<accession>A0A7D9I6C1</accession>
<keyword evidence="2 5" id="KW-0812">Transmembrane</keyword>